<dbReference type="EMBL" id="PGCJ01000168">
    <property type="protein sequence ID" value="PLW41489.1"/>
    <property type="molecule type" value="Genomic_DNA"/>
</dbReference>
<dbReference type="Gene3D" id="1.10.10.1060">
    <property type="entry name" value="Catalase HPII, helical domain"/>
    <property type="match status" value="1"/>
</dbReference>
<dbReference type="EMBL" id="PGCI01000628">
    <property type="protein sequence ID" value="PLW23648.1"/>
    <property type="molecule type" value="Genomic_DNA"/>
</dbReference>
<keyword evidence="4" id="KW-1185">Reference proteome</keyword>
<sequence>MSLDREGAAPSGTWACAQASLIHHTCTRLDPSTSRNGASKWGGITERPAAVLTLAGWEDLYGEGRGCPLVAPTPIFFLKDPVKFPNFFHAQERYAQSNLAHGNDTDMFWDYLSQNPESIHQVMI</sequence>
<dbReference type="GO" id="GO:0004096">
    <property type="term" value="F:catalase activity"/>
    <property type="evidence" value="ECO:0007669"/>
    <property type="project" value="InterPro"/>
</dbReference>
<comment type="caution">
    <text evidence="3">The sequence shown here is derived from an EMBL/GenBank/DDBJ whole genome shotgun (WGS) entry which is preliminary data.</text>
</comment>
<dbReference type="STRING" id="200324.A0A2N5UUP0"/>
<dbReference type="PANTHER" id="PTHR11465">
    <property type="entry name" value="CATALASE"/>
    <property type="match status" value="1"/>
</dbReference>
<dbReference type="GO" id="GO:0042542">
    <property type="term" value="P:response to hydrogen peroxide"/>
    <property type="evidence" value="ECO:0007669"/>
    <property type="project" value="TreeGrafter"/>
</dbReference>
<dbReference type="Pfam" id="PF00199">
    <property type="entry name" value="Catalase"/>
    <property type="match status" value="1"/>
</dbReference>
<organism evidence="3 4">
    <name type="scientific">Puccinia coronata f. sp. avenae</name>
    <dbReference type="NCBI Taxonomy" id="200324"/>
    <lineage>
        <taxon>Eukaryota</taxon>
        <taxon>Fungi</taxon>
        <taxon>Dikarya</taxon>
        <taxon>Basidiomycota</taxon>
        <taxon>Pucciniomycotina</taxon>
        <taxon>Pucciniomycetes</taxon>
        <taxon>Pucciniales</taxon>
        <taxon>Pucciniaceae</taxon>
        <taxon>Puccinia</taxon>
    </lineage>
</organism>
<dbReference type="GO" id="GO:0020037">
    <property type="term" value="F:heme binding"/>
    <property type="evidence" value="ECO:0007669"/>
    <property type="project" value="InterPro"/>
</dbReference>
<evidence type="ECO:0000259" key="1">
    <source>
        <dbReference type="Pfam" id="PF00199"/>
    </source>
</evidence>
<dbReference type="GO" id="GO:0042744">
    <property type="term" value="P:hydrogen peroxide catabolic process"/>
    <property type="evidence" value="ECO:0007669"/>
    <property type="project" value="TreeGrafter"/>
</dbReference>
<evidence type="ECO:0000313" key="3">
    <source>
        <dbReference type="EMBL" id="PLW41489.1"/>
    </source>
</evidence>
<gene>
    <name evidence="3" type="ORF">PCANC_13110</name>
    <name evidence="2" type="ORF">PCASD_12380</name>
</gene>
<reference evidence="4 5" key="1">
    <citation type="submission" date="2017-11" db="EMBL/GenBank/DDBJ databases">
        <title>De novo assembly and phasing of dikaryotic genomes from two isolates of Puccinia coronata f. sp. avenae, the causal agent of oat crown rust.</title>
        <authorList>
            <person name="Miller M.E."/>
            <person name="Zhang Y."/>
            <person name="Omidvar V."/>
            <person name="Sperschneider J."/>
            <person name="Schwessinger B."/>
            <person name="Raley C."/>
            <person name="Palmer J.M."/>
            <person name="Garnica D."/>
            <person name="Upadhyaya N."/>
            <person name="Rathjen J."/>
            <person name="Taylor J.M."/>
            <person name="Park R.F."/>
            <person name="Dodds P.N."/>
            <person name="Hirsch C.D."/>
            <person name="Kianian S.F."/>
            <person name="Figueroa M."/>
        </authorList>
    </citation>
    <scope>NUCLEOTIDE SEQUENCE [LARGE SCALE GENOMIC DNA]</scope>
    <source>
        <strain evidence="3">12NC29</strain>
        <strain evidence="2">12SD80</strain>
    </source>
</reference>
<dbReference type="Proteomes" id="UP000235392">
    <property type="component" value="Unassembled WGS sequence"/>
</dbReference>
<dbReference type="GO" id="GO:0005777">
    <property type="term" value="C:peroxisome"/>
    <property type="evidence" value="ECO:0007669"/>
    <property type="project" value="TreeGrafter"/>
</dbReference>
<evidence type="ECO:0000313" key="5">
    <source>
        <dbReference type="Proteomes" id="UP000235392"/>
    </source>
</evidence>
<evidence type="ECO:0000313" key="2">
    <source>
        <dbReference type="EMBL" id="PLW23648.1"/>
    </source>
</evidence>
<evidence type="ECO:0000313" key="4">
    <source>
        <dbReference type="Proteomes" id="UP000235388"/>
    </source>
</evidence>
<protein>
    <recommendedName>
        <fullName evidence="1">Catalase core domain-containing protein</fullName>
    </recommendedName>
</protein>
<dbReference type="OrthoDB" id="6880011at2759"/>
<dbReference type="Proteomes" id="UP000235388">
    <property type="component" value="Unassembled WGS sequence"/>
</dbReference>
<dbReference type="InterPro" id="IPR011614">
    <property type="entry name" value="Catalase_core"/>
</dbReference>
<dbReference type="SUPFAM" id="SSF56634">
    <property type="entry name" value="Heme-dependent catalase-like"/>
    <property type="match status" value="1"/>
</dbReference>
<dbReference type="InterPro" id="IPR020835">
    <property type="entry name" value="Catalase_sf"/>
</dbReference>
<proteinExistence type="predicted"/>
<dbReference type="GO" id="GO:0005739">
    <property type="term" value="C:mitochondrion"/>
    <property type="evidence" value="ECO:0007669"/>
    <property type="project" value="TreeGrafter"/>
</dbReference>
<name>A0A2N5UUP0_9BASI</name>
<dbReference type="AlphaFoldDB" id="A0A2N5UUP0"/>
<dbReference type="InterPro" id="IPR018028">
    <property type="entry name" value="Catalase"/>
</dbReference>
<feature type="domain" description="Catalase core" evidence="1">
    <location>
        <begin position="72"/>
        <end position="124"/>
    </location>
</feature>
<dbReference type="PROSITE" id="PS51402">
    <property type="entry name" value="CATALASE_3"/>
    <property type="match status" value="1"/>
</dbReference>
<dbReference type="PANTHER" id="PTHR11465:SF62">
    <property type="entry name" value="CATALASE T"/>
    <property type="match status" value="1"/>
</dbReference>
<accession>A0A2N5UUP0</accession>